<feature type="transmembrane region" description="Helical" evidence="1">
    <location>
        <begin position="42"/>
        <end position="61"/>
    </location>
</feature>
<evidence type="ECO:0000256" key="1">
    <source>
        <dbReference type="SAM" id="Phobius"/>
    </source>
</evidence>
<feature type="transmembrane region" description="Helical" evidence="1">
    <location>
        <begin position="81"/>
        <end position="101"/>
    </location>
</feature>
<dbReference type="VEuPathDB" id="MicrosporidiaDB:AEWR_061600"/>
<reference evidence="2" key="1">
    <citation type="journal article" date="2013" name="Eukaryot. Cell">
        <title>Extremely Reduced Levels of Heterozygosity in the Vertebrate Pathogen Encephalitozoon cuniculi.</title>
        <authorList>
            <person name="Selman M."/>
            <person name="Sak B."/>
            <person name="Kvac M."/>
            <person name="Farinelli L."/>
            <person name="Weiss L.M."/>
            <person name="Corradi N."/>
        </authorList>
    </citation>
    <scope>NUCLEOTIDE SEQUENCE</scope>
</reference>
<keyword evidence="1" id="KW-0472">Membrane</keyword>
<dbReference type="VEuPathDB" id="MicrosporidiaDB:AEWD_061620"/>
<keyword evidence="1" id="KW-0812">Transmembrane</keyword>
<evidence type="ECO:0000313" key="2">
    <source>
        <dbReference type="EMBL" id="AGE95712.1"/>
    </source>
</evidence>
<keyword evidence="1" id="KW-1133">Transmembrane helix</keyword>
<accession>M1K8S1</accession>
<name>M1K8S1_ENCCN</name>
<dbReference type="EMBL" id="KC513609">
    <property type="protein sequence ID" value="AGE95712.1"/>
    <property type="molecule type" value="Genomic_DNA"/>
</dbReference>
<feature type="transmembrane region" description="Helical" evidence="1">
    <location>
        <begin position="171"/>
        <end position="191"/>
    </location>
</feature>
<feature type="transmembrane region" description="Helical" evidence="1">
    <location>
        <begin position="211"/>
        <end position="234"/>
    </location>
</feature>
<sequence>MEFLSACKNYTIAKWRYIEDIFFIGCMALQYNCDTNDHTTPIGIAMVAIFYLFTRTIYELFDGFKGDCDKSFTVFDFLKTLLVVIHIFIYLLTFIVIGEIIRHKQKWIYNIDGRSLIITQTLYMFLASLSIMSNISSNSVIEVVRGILGLYEITSLSDINDDKDYGKLMPLMYPMVFSFLPFVLGEVSSMISKWLFQNKLSEYTPRVAKTITVISAVICTVVGIYGVFVMLNVIKNISVIEEAKPDASKETSHIRKAAGRLVSDVFRTLGSLIISPRSVAGVLFS</sequence>
<feature type="transmembrane region" description="Helical" evidence="1">
    <location>
        <begin position="122"/>
        <end position="151"/>
    </location>
</feature>
<gene>
    <name evidence="2" type="ORF">ECU06_1600</name>
</gene>
<proteinExistence type="predicted"/>
<protein>
    <submittedName>
        <fullName evidence="2">Uncharacterized protein</fullName>
    </submittedName>
</protein>
<dbReference type="VEuPathDB" id="MicrosporidiaDB:ECU06_1600"/>
<dbReference type="VEuPathDB" id="MicrosporidiaDB:M970_061600"/>
<organism evidence="2">
    <name type="scientific">Encephalitozoon cuniculi</name>
    <name type="common">Microsporidian parasite</name>
    <dbReference type="NCBI Taxonomy" id="6035"/>
    <lineage>
        <taxon>Eukaryota</taxon>
        <taxon>Fungi</taxon>
        <taxon>Fungi incertae sedis</taxon>
        <taxon>Microsporidia</taxon>
        <taxon>Unikaryonidae</taxon>
        <taxon>Encephalitozoon</taxon>
    </lineage>
</organism>
<dbReference type="AlphaFoldDB" id="M1K8S1"/>
<dbReference type="VEuPathDB" id="MicrosporidiaDB:AEWQ_061590"/>